<evidence type="ECO:0000313" key="1">
    <source>
        <dbReference type="EMBL" id="BBO00406.1"/>
    </source>
</evidence>
<dbReference type="Proteomes" id="UP000285882">
    <property type="component" value="Chromosome"/>
</dbReference>
<dbReference type="Proteomes" id="UP000326951">
    <property type="component" value="Chromosome"/>
</dbReference>
<evidence type="ECO:0000313" key="3">
    <source>
        <dbReference type="Proteomes" id="UP000285882"/>
    </source>
</evidence>
<evidence type="ECO:0000313" key="4">
    <source>
        <dbReference type="Proteomes" id="UP000326951"/>
    </source>
</evidence>
<dbReference type="EMBL" id="CP025688">
    <property type="protein sequence ID" value="QAA23866.1"/>
    <property type="molecule type" value="Genomic_DNA"/>
</dbReference>
<dbReference type="RefSeq" id="WP_028977173.1">
    <property type="nucleotide sequence ID" value="NZ_AP021853.1"/>
</dbReference>
<name>A0A410DCK4_9BACL</name>
<keyword evidence="3" id="KW-1185">Reference proteome</keyword>
<evidence type="ECO:0000313" key="2">
    <source>
        <dbReference type="EMBL" id="QAA23866.1"/>
    </source>
</evidence>
<proteinExistence type="predicted"/>
<accession>A0A410DCK4</accession>
<reference evidence="2 3" key="1">
    <citation type="submission" date="2018-01" db="EMBL/GenBank/DDBJ databases">
        <title>Complete genome sequencing of Sporolactobacillus terrae DLG3.</title>
        <authorList>
            <person name="Nam Y.-D."/>
            <person name="Kang J."/>
            <person name="Chung W.-H."/>
        </authorList>
    </citation>
    <scope>NUCLEOTIDE SEQUENCE [LARGE SCALE GENOMIC DNA]</scope>
    <source>
        <strain evidence="2 3">DLG3</strain>
    </source>
</reference>
<protein>
    <submittedName>
        <fullName evidence="1">Uncharacterized protein</fullName>
    </submittedName>
</protein>
<reference evidence="1 4" key="2">
    <citation type="submission" date="2019-09" db="EMBL/GenBank/DDBJ databases">
        <title>Complete genome sequence of Sporolactobacillus terrae 70-3.</title>
        <authorList>
            <person name="Tanaka N."/>
            <person name="Shiwa Y."/>
            <person name="Fujita N."/>
            <person name="Tanasupawat S."/>
        </authorList>
    </citation>
    <scope>NUCLEOTIDE SEQUENCE [LARGE SCALE GENOMIC DNA]</scope>
    <source>
        <strain evidence="1 4">70-3</strain>
    </source>
</reference>
<organism evidence="1 4">
    <name type="scientific">Sporolactobacillus terrae</name>
    <dbReference type="NCBI Taxonomy" id="269673"/>
    <lineage>
        <taxon>Bacteria</taxon>
        <taxon>Bacillati</taxon>
        <taxon>Bacillota</taxon>
        <taxon>Bacilli</taxon>
        <taxon>Bacillales</taxon>
        <taxon>Sporolactobacillaceae</taxon>
        <taxon>Sporolactobacillus</taxon>
    </lineage>
</organism>
<gene>
    <name evidence="2" type="ORF">C0674_15415</name>
    <name evidence="1" type="ORF">St703_31100</name>
</gene>
<dbReference type="EMBL" id="AP021853">
    <property type="protein sequence ID" value="BBO00406.1"/>
    <property type="molecule type" value="Genomic_DNA"/>
</dbReference>
<sequence length="64" mass="7549">MEEFKKTLEQNKALNQLDWFTFESIVEKVIVGGYDEDGNKDPAQLLFVYKMDLKNHLDGKKFNH</sequence>
<dbReference type="AlphaFoldDB" id="A0A410DCK4"/>